<keyword evidence="2" id="KW-1185">Reference proteome</keyword>
<accession>A0ABS4FPH2</accession>
<evidence type="ECO:0008006" key="3">
    <source>
        <dbReference type="Google" id="ProtNLM"/>
    </source>
</evidence>
<proteinExistence type="predicted"/>
<protein>
    <recommendedName>
        <fullName evidence="3">Helicase XPB/Ssl2 N-terminal domain-containing protein</fullName>
    </recommendedName>
</protein>
<evidence type="ECO:0000313" key="1">
    <source>
        <dbReference type="EMBL" id="MBP1904477.1"/>
    </source>
</evidence>
<comment type="caution">
    <text evidence="1">The sequence shown here is derived from an EMBL/GenBank/DDBJ whole genome shotgun (WGS) entry which is preliminary data.</text>
</comment>
<evidence type="ECO:0000313" key="2">
    <source>
        <dbReference type="Proteomes" id="UP001519272"/>
    </source>
</evidence>
<name>A0ABS4FPH2_9BACL</name>
<dbReference type="RefSeq" id="WP_210088139.1">
    <property type="nucleotide sequence ID" value="NZ_JAGGKG010000003.1"/>
</dbReference>
<dbReference type="EMBL" id="JAGGKG010000003">
    <property type="protein sequence ID" value="MBP1904477.1"/>
    <property type="molecule type" value="Genomic_DNA"/>
</dbReference>
<dbReference type="Proteomes" id="UP001519272">
    <property type="component" value="Unassembled WGS sequence"/>
</dbReference>
<gene>
    <name evidence="1" type="ORF">J2Z32_001094</name>
</gene>
<sequence length="544" mass="61972">MEVLLRAIFLQHAGLPFRLSQLEGNMELGICGGELRAAVPFLLRKEKLETVKNKSGEVLMRIHEESLDMLANELVAGALISYDPFSIVIEMDAGEGLMYRILNWLAWIYYNGLTRTNKGNLFRKTIHALKELTPFEDKQLAGLQLQLTTQEDLPISIAFMLDILVKMSVLRLEAGEWKIQDEGLQTWLKLDLKAANKKLLTILCENYVPARKYQQQIVALLTCARVQQGEICILDKIASKLQLPQSDTTGLKEEQMLWLNSWLYVLAQCGWLEQGKLVQNTSVKVIRWREEQFELDQSITVQPDFEILVSPEVPLATRYELELWTESVRLDVMSQYRLTKRKYCLALESGLSWRLPIDLPAHIRMTIAEWTREVNLNQANNTSLGGSETKSNSKNIAKSRLQSGKINVACFVEPNPKLPTYEVGVEEPDFTQDFPDFDTVPLKWRQQISSYHLSTLRNLIEQAIMWQIKVELQWGDQTVSIIPNKICDESDGWRVVGVIPSFGEGEPALQSIPSKQCYGAKLLVPDIDSNNVSTFYSDSCNNML</sequence>
<organism evidence="1 2">
    <name type="scientific">Paenibacillus turicensis</name>
    <dbReference type="NCBI Taxonomy" id="160487"/>
    <lineage>
        <taxon>Bacteria</taxon>
        <taxon>Bacillati</taxon>
        <taxon>Bacillota</taxon>
        <taxon>Bacilli</taxon>
        <taxon>Bacillales</taxon>
        <taxon>Paenibacillaceae</taxon>
        <taxon>Paenibacillus</taxon>
    </lineage>
</organism>
<reference evidence="1 2" key="1">
    <citation type="submission" date="2021-03" db="EMBL/GenBank/DDBJ databases">
        <title>Genomic Encyclopedia of Type Strains, Phase IV (KMG-IV): sequencing the most valuable type-strain genomes for metagenomic binning, comparative biology and taxonomic classification.</title>
        <authorList>
            <person name="Goeker M."/>
        </authorList>
    </citation>
    <scope>NUCLEOTIDE SEQUENCE [LARGE SCALE GENOMIC DNA]</scope>
    <source>
        <strain evidence="1 2">DSM 14349</strain>
    </source>
</reference>